<dbReference type="InterPro" id="IPR027417">
    <property type="entry name" value="P-loop_NTPase"/>
</dbReference>
<comment type="similarity">
    <text evidence="5 6">Belongs to the TRAFAC class myosin-kinesin ATPase superfamily. Kinesin family.</text>
</comment>
<keyword evidence="7" id="KW-0175">Coiled coil</keyword>
<dbReference type="Gene3D" id="3.40.850.10">
    <property type="entry name" value="Kinesin motor domain"/>
    <property type="match status" value="1"/>
</dbReference>
<keyword evidence="4" id="KW-0963">Cytoplasm</keyword>
<dbReference type="PROSITE" id="PS00411">
    <property type="entry name" value="KINESIN_MOTOR_1"/>
    <property type="match status" value="1"/>
</dbReference>
<dbReference type="GO" id="GO:0003777">
    <property type="term" value="F:microtubule motor activity"/>
    <property type="evidence" value="ECO:0007669"/>
    <property type="project" value="InterPro"/>
</dbReference>
<evidence type="ECO:0000256" key="6">
    <source>
        <dbReference type="RuleBase" id="RU000394"/>
    </source>
</evidence>
<dbReference type="GO" id="GO:0016887">
    <property type="term" value="F:ATP hydrolysis activity"/>
    <property type="evidence" value="ECO:0007669"/>
    <property type="project" value="TreeGrafter"/>
</dbReference>
<dbReference type="GeneID" id="36376979"/>
<feature type="coiled-coil region" evidence="7">
    <location>
        <begin position="480"/>
        <end position="507"/>
    </location>
</feature>
<dbReference type="GO" id="GO:0051256">
    <property type="term" value="P:mitotic spindle midzone assembly"/>
    <property type="evidence" value="ECO:0007669"/>
    <property type="project" value="TreeGrafter"/>
</dbReference>
<dbReference type="InterPro" id="IPR001752">
    <property type="entry name" value="Kinesin_motor_dom"/>
</dbReference>
<feature type="binding site" evidence="5">
    <location>
        <begin position="95"/>
        <end position="102"/>
    </location>
    <ligand>
        <name>ATP</name>
        <dbReference type="ChEBI" id="CHEBI:30616"/>
    </ligand>
</feature>
<gene>
    <name evidence="9 11 12" type="ORF">SRAE_1000286700</name>
</gene>
<comment type="subcellular location">
    <subcellularLocation>
        <location evidence="1">Cytoplasm</location>
        <location evidence="1">Cytoskeleton</location>
    </subcellularLocation>
</comment>
<keyword evidence="6" id="KW-0493">Microtubule</keyword>
<dbReference type="InterPro" id="IPR027640">
    <property type="entry name" value="Kinesin-like_fam"/>
</dbReference>
<dbReference type="STRING" id="34506.A0A090MX09"/>
<evidence type="ECO:0000256" key="7">
    <source>
        <dbReference type="SAM" id="Coils"/>
    </source>
</evidence>
<dbReference type="PROSITE" id="PS50067">
    <property type="entry name" value="KINESIN_MOTOR_2"/>
    <property type="match status" value="1"/>
</dbReference>
<dbReference type="PANTHER" id="PTHR24115:SF600">
    <property type="entry name" value="KINESIN-LIKE PROTEIN KIF23"/>
    <property type="match status" value="1"/>
</dbReference>
<dbReference type="RefSeq" id="XP_024503815.1">
    <property type="nucleotide sequence ID" value="XM_024649993.1"/>
</dbReference>
<dbReference type="CTD" id="36376979"/>
<sequence>MDILNNNNSLEVVCRLRPSNTIQINSKDSVIYVDEEHVQLNSPSNVKCQKIINDIYKFGYVFDPYEEQQIVFNRTCKDLILKLLQGENGLLFTYGVTGSGKTHTIIGTPEDPGILPRLSDVLFNSIQNIAQKCIFKCEGKNKVSIQKYEDSIKDFKLLQETTNYKIMIKDSEMCSNRIIDITKLNVLEDDKIATVFVSYVEIYNQYVYDLLDNDSTIKKEIKLGINGNTYINNIVEVEVSSSEELMAIFKKAKIKRKTAETSMNSNSSRSHSLFMIRLVVSDINKSEYYPIVNDANITQSQIFLVDLAGSERTKKTNAEGERLIEANAINNSLLTLRKCFEGIKINQKRKQKIVVPYRENKLTIFLKNFFEGSGYIRMIVCINPKAEDYDENVHVLSFGQSCQEVNLNIHINKLEESYNLTGNKFHFPKRLFCKWFKEVNEIFNNKEYGLIDSFGSKLNKNIWELCINIRNDILNINCYRDLLLKKLDECKNDLDKIKQANIETDNRIIFLIQKKETLENEIKDSSDCNI</sequence>
<evidence type="ECO:0000256" key="4">
    <source>
        <dbReference type="ARBA" id="ARBA00023212"/>
    </source>
</evidence>
<dbReference type="EMBL" id="LN609528">
    <property type="protein sequence ID" value="CEF64614.1"/>
    <property type="molecule type" value="Genomic_DNA"/>
</dbReference>
<dbReference type="WormBase" id="SRAE_1000286700">
    <property type="protein sequence ID" value="SRP11915"/>
    <property type="gene ID" value="WBGene00259484"/>
</dbReference>
<proteinExistence type="inferred from homology"/>
<dbReference type="OMA" id="VINICIA"/>
<reference evidence="11" key="2">
    <citation type="submission" date="2020-12" db="UniProtKB">
        <authorList>
            <consortium name="WormBaseParasite"/>
        </authorList>
    </citation>
    <scope>IDENTIFICATION</scope>
</reference>
<dbReference type="WBParaSite" id="SRAE_1000286700.1">
    <property type="protein sequence ID" value="SRAE_1000286700.1"/>
    <property type="gene ID" value="WBGene00259484"/>
</dbReference>
<dbReference type="SMART" id="SM00129">
    <property type="entry name" value="KISc"/>
    <property type="match status" value="1"/>
</dbReference>
<dbReference type="GO" id="GO:0007018">
    <property type="term" value="P:microtubule-based movement"/>
    <property type="evidence" value="ECO:0007669"/>
    <property type="project" value="InterPro"/>
</dbReference>
<dbReference type="PRINTS" id="PR00380">
    <property type="entry name" value="KINESINHEAVY"/>
</dbReference>
<evidence type="ECO:0000256" key="3">
    <source>
        <dbReference type="ARBA" id="ARBA00022840"/>
    </source>
</evidence>
<keyword evidence="3 5" id="KW-0067">ATP-binding</keyword>
<protein>
    <recommendedName>
        <fullName evidence="6">Kinesin-like protein</fullName>
    </recommendedName>
</protein>
<dbReference type="GO" id="GO:0005874">
    <property type="term" value="C:microtubule"/>
    <property type="evidence" value="ECO:0007669"/>
    <property type="project" value="UniProtKB-KW"/>
</dbReference>
<evidence type="ECO:0000256" key="2">
    <source>
        <dbReference type="ARBA" id="ARBA00022741"/>
    </source>
</evidence>
<evidence type="ECO:0000313" key="11">
    <source>
        <dbReference type="WBParaSite" id="SRAE_1000286700.1"/>
    </source>
</evidence>
<evidence type="ECO:0000256" key="5">
    <source>
        <dbReference type="PROSITE-ProRule" id="PRU00283"/>
    </source>
</evidence>
<keyword evidence="4" id="KW-0206">Cytoskeleton</keyword>
<dbReference type="GO" id="GO:0005524">
    <property type="term" value="F:ATP binding"/>
    <property type="evidence" value="ECO:0007669"/>
    <property type="project" value="UniProtKB-UniRule"/>
</dbReference>
<dbReference type="PANTHER" id="PTHR24115">
    <property type="entry name" value="KINESIN-RELATED"/>
    <property type="match status" value="1"/>
</dbReference>
<evidence type="ECO:0000313" key="9">
    <source>
        <dbReference type="EMBL" id="CEF64614.1"/>
    </source>
</evidence>
<evidence type="ECO:0000259" key="8">
    <source>
        <dbReference type="PROSITE" id="PS50067"/>
    </source>
</evidence>
<keyword evidence="2 5" id="KW-0547">Nucleotide-binding</keyword>
<name>A0A090MX09_STRRB</name>
<dbReference type="InterPro" id="IPR019821">
    <property type="entry name" value="Kinesin_motor_CS"/>
</dbReference>
<dbReference type="Pfam" id="PF00225">
    <property type="entry name" value="Kinesin"/>
    <property type="match status" value="1"/>
</dbReference>
<evidence type="ECO:0000313" key="10">
    <source>
        <dbReference type="Proteomes" id="UP000035682"/>
    </source>
</evidence>
<dbReference type="AlphaFoldDB" id="A0A090MX09"/>
<accession>A0A090MX09</accession>
<dbReference type="Proteomes" id="UP000035682">
    <property type="component" value="Unplaced"/>
</dbReference>
<reference evidence="9 10" key="1">
    <citation type="submission" date="2014-09" db="EMBL/GenBank/DDBJ databases">
        <authorList>
            <person name="Martin A.A."/>
        </authorList>
    </citation>
    <scope>NUCLEOTIDE SEQUENCE</scope>
    <source>
        <strain evidence="10">ED321</strain>
        <strain evidence="9">ED321 Heterogonic</strain>
    </source>
</reference>
<keyword evidence="5 6" id="KW-0505">Motor protein</keyword>
<evidence type="ECO:0000256" key="1">
    <source>
        <dbReference type="ARBA" id="ARBA00004245"/>
    </source>
</evidence>
<feature type="domain" description="Kinesin motor" evidence="8">
    <location>
        <begin position="9"/>
        <end position="405"/>
    </location>
</feature>
<evidence type="ECO:0000313" key="12">
    <source>
        <dbReference type="WormBase" id="SRAE_1000286700"/>
    </source>
</evidence>
<keyword evidence="10" id="KW-1185">Reference proteome</keyword>
<dbReference type="OrthoDB" id="2403182at2759"/>
<organism evidence="9">
    <name type="scientific">Strongyloides ratti</name>
    <name type="common">Parasitic roundworm</name>
    <dbReference type="NCBI Taxonomy" id="34506"/>
    <lineage>
        <taxon>Eukaryota</taxon>
        <taxon>Metazoa</taxon>
        <taxon>Ecdysozoa</taxon>
        <taxon>Nematoda</taxon>
        <taxon>Chromadorea</taxon>
        <taxon>Rhabditida</taxon>
        <taxon>Tylenchina</taxon>
        <taxon>Panagrolaimomorpha</taxon>
        <taxon>Strongyloidoidea</taxon>
        <taxon>Strongyloididae</taxon>
        <taxon>Strongyloides</taxon>
    </lineage>
</organism>
<dbReference type="GO" id="GO:0005634">
    <property type="term" value="C:nucleus"/>
    <property type="evidence" value="ECO:0007669"/>
    <property type="project" value="TreeGrafter"/>
</dbReference>
<dbReference type="GO" id="GO:0005871">
    <property type="term" value="C:kinesin complex"/>
    <property type="evidence" value="ECO:0007669"/>
    <property type="project" value="TreeGrafter"/>
</dbReference>
<dbReference type="SUPFAM" id="SSF52540">
    <property type="entry name" value="P-loop containing nucleoside triphosphate hydrolases"/>
    <property type="match status" value="1"/>
</dbReference>
<dbReference type="GO" id="GO:0008017">
    <property type="term" value="F:microtubule binding"/>
    <property type="evidence" value="ECO:0007669"/>
    <property type="project" value="InterPro"/>
</dbReference>
<dbReference type="InterPro" id="IPR036961">
    <property type="entry name" value="Kinesin_motor_dom_sf"/>
</dbReference>